<dbReference type="AlphaFoldDB" id="A0A399NSL6"/>
<gene>
    <name evidence="2" type="ORF">DZF96_10230</name>
</gene>
<feature type="transmembrane region" description="Helical" evidence="1">
    <location>
        <begin position="370"/>
        <end position="392"/>
    </location>
</feature>
<feature type="transmembrane region" description="Helical" evidence="1">
    <location>
        <begin position="304"/>
        <end position="322"/>
    </location>
</feature>
<dbReference type="RefSeq" id="WP_043583997.1">
    <property type="nucleotide sequence ID" value="NZ_QWEC01000149.1"/>
</dbReference>
<evidence type="ECO:0000313" key="2">
    <source>
        <dbReference type="EMBL" id="RII96727.1"/>
    </source>
</evidence>
<keyword evidence="1" id="KW-1133">Transmembrane helix</keyword>
<evidence type="ECO:0000313" key="3">
    <source>
        <dbReference type="Proteomes" id="UP000266298"/>
    </source>
</evidence>
<keyword evidence="1" id="KW-0812">Transmembrane</keyword>
<feature type="transmembrane region" description="Helical" evidence="1">
    <location>
        <begin position="328"/>
        <end position="349"/>
    </location>
</feature>
<comment type="caution">
    <text evidence="2">The sequence shown here is derived from an EMBL/GenBank/DDBJ whole genome shotgun (WGS) entry which is preliminary data.</text>
</comment>
<feature type="transmembrane region" description="Helical" evidence="1">
    <location>
        <begin position="97"/>
        <end position="121"/>
    </location>
</feature>
<sequence length="500" mass="52604">MVPMARVLRAEKARWRRDVSARIPWAGLVVGGGLGLLSSGASVSPGWTAVLAWLNPWAVFVGPMLAVLVVAVSLSGDRASRGGGTWWRPVARWQMDAAKSAISALFILMTTFGAVAGVLAVGTTHEAIATLPWARVAEVVATLWAGSVSIAAVIVRVGRRLGLLASLGIGAVWCVVGALAAESPFAFAVPPAWAVRATIPLFGTHSNGITLPPGSPLAQIDPLPWSLACIGFAVLVVTVRRREGGLPGVDHLTAVPAPVTHGEDRAPRIVLSRPSEAWQPRRAGREASSRSVARATLVALRRTPLWIVPLVTTASVLLITRWQPPTRVLQVVPLAVVPVVASVTPLIVWGRLRPAWRAVATRPVALVRPALAAATLTALVTSCSVVVPLLVLGAVGVDSTRVRVLVAMCALTGVMWTCVQLVLTIAAGRVVATAAGIIGTFISLLIGGSVLADRFWRWDPWSWGRLTEPTRVAFAVPVMIATTALSCLALGRVVRRVAAR</sequence>
<protein>
    <submittedName>
        <fullName evidence="2">Uncharacterized protein</fullName>
    </submittedName>
</protein>
<dbReference type="Proteomes" id="UP000266298">
    <property type="component" value="Unassembled WGS sequence"/>
</dbReference>
<feature type="transmembrane region" description="Helical" evidence="1">
    <location>
        <begin position="222"/>
        <end position="239"/>
    </location>
</feature>
<evidence type="ECO:0000256" key="1">
    <source>
        <dbReference type="SAM" id="Phobius"/>
    </source>
</evidence>
<feature type="transmembrane region" description="Helical" evidence="1">
    <location>
        <begin position="161"/>
        <end position="181"/>
    </location>
</feature>
<dbReference type="EMBL" id="QWEC01000149">
    <property type="protein sequence ID" value="RII96727.1"/>
    <property type="molecule type" value="Genomic_DNA"/>
</dbReference>
<reference evidence="2 3" key="1">
    <citation type="submission" date="2018-08" db="EMBL/GenBank/DDBJ databases">
        <title>Genome Sequence of Clavibacter michiganensis Subspecies type strains, and the Atypical Peach-Colored Strains Isolated from Tomato.</title>
        <authorList>
            <person name="Osdaghi E."/>
            <person name="Portier P."/>
            <person name="Briand M."/>
            <person name="Jacques M.-A."/>
        </authorList>
    </citation>
    <scope>NUCLEOTIDE SEQUENCE [LARGE SCALE GENOMIC DNA]</scope>
    <source>
        <strain evidence="2 3">CFBP 7493</strain>
    </source>
</reference>
<name>A0A399NSL6_9MICO</name>
<keyword evidence="1" id="KW-0472">Membrane</keyword>
<feature type="transmembrane region" description="Helical" evidence="1">
    <location>
        <begin position="430"/>
        <end position="452"/>
    </location>
</feature>
<feature type="transmembrane region" description="Helical" evidence="1">
    <location>
        <begin position="133"/>
        <end position="154"/>
    </location>
</feature>
<feature type="transmembrane region" description="Helical" evidence="1">
    <location>
        <begin position="472"/>
        <end position="494"/>
    </location>
</feature>
<organism evidence="2 3">
    <name type="scientific">Clavibacter michiganensis</name>
    <dbReference type="NCBI Taxonomy" id="28447"/>
    <lineage>
        <taxon>Bacteria</taxon>
        <taxon>Bacillati</taxon>
        <taxon>Actinomycetota</taxon>
        <taxon>Actinomycetes</taxon>
        <taxon>Micrococcales</taxon>
        <taxon>Microbacteriaceae</taxon>
        <taxon>Clavibacter</taxon>
    </lineage>
</organism>
<accession>A0A399NSL6</accession>
<feature type="transmembrane region" description="Helical" evidence="1">
    <location>
        <begin position="57"/>
        <end position="76"/>
    </location>
</feature>
<feature type="transmembrane region" description="Helical" evidence="1">
    <location>
        <begin position="404"/>
        <end position="423"/>
    </location>
</feature>
<proteinExistence type="predicted"/>